<accession>A0ABN1VIS4</accession>
<gene>
    <name evidence="2" type="ORF">GCM10009675_35150</name>
</gene>
<name>A0ABN1VIS4_9PSEU</name>
<protein>
    <submittedName>
        <fullName evidence="2">Uncharacterized protein</fullName>
    </submittedName>
</protein>
<reference evidence="2 3" key="1">
    <citation type="journal article" date="2019" name="Int. J. Syst. Evol. Microbiol.">
        <title>The Global Catalogue of Microorganisms (GCM) 10K type strain sequencing project: providing services to taxonomists for standard genome sequencing and annotation.</title>
        <authorList>
            <consortium name="The Broad Institute Genomics Platform"/>
            <consortium name="The Broad Institute Genome Sequencing Center for Infectious Disease"/>
            <person name="Wu L."/>
            <person name="Ma J."/>
        </authorList>
    </citation>
    <scope>NUCLEOTIDE SEQUENCE [LARGE SCALE GENOMIC DNA]</scope>
    <source>
        <strain evidence="2 3">JCM 13022</strain>
    </source>
</reference>
<sequence>MLRRTLRLPAAVRPARGRGDSGSGRPAGDAAGCDTGADDDDCADGDDWEDGGDWEDGDDAVSAMTGKIAGFTC</sequence>
<feature type="compositionally biased region" description="Acidic residues" evidence="1">
    <location>
        <begin position="36"/>
        <end position="59"/>
    </location>
</feature>
<dbReference type="Proteomes" id="UP001500467">
    <property type="component" value="Unassembled WGS sequence"/>
</dbReference>
<organism evidence="2 3">
    <name type="scientific">Prauserella alba</name>
    <dbReference type="NCBI Taxonomy" id="176898"/>
    <lineage>
        <taxon>Bacteria</taxon>
        <taxon>Bacillati</taxon>
        <taxon>Actinomycetota</taxon>
        <taxon>Actinomycetes</taxon>
        <taxon>Pseudonocardiales</taxon>
        <taxon>Pseudonocardiaceae</taxon>
        <taxon>Prauserella</taxon>
    </lineage>
</organism>
<evidence type="ECO:0000313" key="3">
    <source>
        <dbReference type="Proteomes" id="UP001500467"/>
    </source>
</evidence>
<evidence type="ECO:0000313" key="2">
    <source>
        <dbReference type="EMBL" id="GAA1211257.1"/>
    </source>
</evidence>
<dbReference type="EMBL" id="BAAALM010000012">
    <property type="protein sequence ID" value="GAA1211257.1"/>
    <property type="molecule type" value="Genomic_DNA"/>
</dbReference>
<feature type="region of interest" description="Disordered" evidence="1">
    <location>
        <begin position="1"/>
        <end position="60"/>
    </location>
</feature>
<evidence type="ECO:0000256" key="1">
    <source>
        <dbReference type="SAM" id="MobiDB-lite"/>
    </source>
</evidence>
<comment type="caution">
    <text evidence="2">The sequence shown here is derived from an EMBL/GenBank/DDBJ whole genome shotgun (WGS) entry which is preliminary data.</text>
</comment>
<proteinExistence type="predicted"/>
<keyword evidence="3" id="KW-1185">Reference proteome</keyword>